<dbReference type="eggNOG" id="COG1716">
    <property type="taxonomic scope" value="Bacteria"/>
</dbReference>
<sequence length="479" mass="50958">MTSSAPFCQVCGLRFSERLPRPATGSLNVRAIFGPDAYGDDAPVRQPLREHTELAPSARQDNGPGGARSIGVAQRFEAPAAPMRRRAPRPQRTPLGTPAPGPQTGGVPTSRPNRTGPNPVQKPSPPPPTSGLQGSGAPSSSPNPDSQPRTRRRSAPRPRPNYAGFDAGDSGTSPALPVGGLQEPSYTSPPPSPGDSFSGTPRPRGRHSAHPEPAAEGLGAGPFSTHSSYSGQVGTDFPVSHESPSPSSGPSAEAPAWGQPRAQAQSRLVLVGRDGLEGESFPIPPHGVEIGRQGGIAFPSDPFVSPRHAHLSLVEGGVHLTDLGSRNGVYVRLTEPAPVYPGDLFLLGNQLLRLDRLDQSWAETPLDNYEVRGFGSPVKPPWAVLVRICVGEIVDDRYHLRGNEMIIGREDGEIVFPSDAFLSRQHARVRMAVHDQSMTVMLEDLGSANGTYLRTRGPATVPFGGMFRVGDQIFRVRND</sequence>
<dbReference type="CDD" id="cd00060">
    <property type="entry name" value="FHA"/>
    <property type="match status" value="2"/>
</dbReference>
<feature type="domain" description="FHA" evidence="2">
    <location>
        <begin position="269"/>
        <end position="331"/>
    </location>
</feature>
<proteinExistence type="predicted"/>
<feature type="domain" description="FHA" evidence="2">
    <location>
        <begin position="405"/>
        <end position="453"/>
    </location>
</feature>
<evidence type="ECO:0000313" key="3">
    <source>
        <dbReference type="EMBL" id="EDM75400.1"/>
    </source>
</evidence>
<keyword evidence="4" id="KW-1185">Reference proteome</keyword>
<evidence type="ECO:0000259" key="2">
    <source>
        <dbReference type="PROSITE" id="PS50006"/>
    </source>
</evidence>
<feature type="region of interest" description="Disordered" evidence="1">
    <location>
        <begin position="34"/>
        <end position="262"/>
    </location>
</feature>
<accession>A6GFH3</accession>
<dbReference type="Pfam" id="PF00498">
    <property type="entry name" value="FHA"/>
    <property type="match status" value="2"/>
</dbReference>
<evidence type="ECO:0000256" key="1">
    <source>
        <dbReference type="SAM" id="MobiDB-lite"/>
    </source>
</evidence>
<organism evidence="3 4">
    <name type="scientific">Plesiocystis pacifica SIR-1</name>
    <dbReference type="NCBI Taxonomy" id="391625"/>
    <lineage>
        <taxon>Bacteria</taxon>
        <taxon>Pseudomonadati</taxon>
        <taxon>Myxococcota</taxon>
        <taxon>Polyangia</taxon>
        <taxon>Nannocystales</taxon>
        <taxon>Nannocystaceae</taxon>
        <taxon>Plesiocystis</taxon>
    </lineage>
</organism>
<dbReference type="EMBL" id="ABCS01000093">
    <property type="protein sequence ID" value="EDM75400.1"/>
    <property type="molecule type" value="Genomic_DNA"/>
</dbReference>
<feature type="compositionally biased region" description="Pro residues" evidence="1">
    <location>
        <begin position="120"/>
        <end position="129"/>
    </location>
</feature>
<dbReference type="Gene3D" id="2.60.200.20">
    <property type="match status" value="2"/>
</dbReference>
<name>A6GFH3_9BACT</name>
<feature type="compositionally biased region" description="Polar residues" evidence="1">
    <location>
        <begin position="130"/>
        <end position="147"/>
    </location>
</feature>
<dbReference type="InterPro" id="IPR008984">
    <property type="entry name" value="SMAD_FHA_dom_sf"/>
</dbReference>
<feature type="compositionally biased region" description="Low complexity" evidence="1">
    <location>
        <begin position="238"/>
        <end position="256"/>
    </location>
</feature>
<feature type="compositionally biased region" description="Polar residues" evidence="1">
    <location>
        <begin position="224"/>
        <end position="233"/>
    </location>
</feature>
<dbReference type="PROSITE" id="PS50006">
    <property type="entry name" value="FHA_DOMAIN"/>
    <property type="match status" value="2"/>
</dbReference>
<protein>
    <submittedName>
        <fullName evidence="3">FHA domain containing protein</fullName>
    </submittedName>
</protein>
<reference evidence="3 4" key="1">
    <citation type="submission" date="2007-06" db="EMBL/GenBank/DDBJ databases">
        <authorList>
            <person name="Shimkets L."/>
            <person name="Ferriera S."/>
            <person name="Johnson J."/>
            <person name="Kravitz S."/>
            <person name="Beeson K."/>
            <person name="Sutton G."/>
            <person name="Rogers Y.-H."/>
            <person name="Friedman R."/>
            <person name="Frazier M."/>
            <person name="Venter J.C."/>
        </authorList>
    </citation>
    <scope>NUCLEOTIDE SEQUENCE [LARGE SCALE GENOMIC DNA]</scope>
    <source>
        <strain evidence="3 4">SIR-1</strain>
    </source>
</reference>
<dbReference type="InterPro" id="IPR000253">
    <property type="entry name" value="FHA_dom"/>
</dbReference>
<evidence type="ECO:0000313" key="4">
    <source>
        <dbReference type="Proteomes" id="UP000005801"/>
    </source>
</evidence>
<dbReference type="SMART" id="SM00240">
    <property type="entry name" value="FHA"/>
    <property type="match status" value="2"/>
</dbReference>
<comment type="caution">
    <text evidence="3">The sequence shown here is derived from an EMBL/GenBank/DDBJ whole genome shotgun (WGS) entry which is preliminary data.</text>
</comment>
<dbReference type="SUPFAM" id="SSF49879">
    <property type="entry name" value="SMAD/FHA domain"/>
    <property type="match status" value="2"/>
</dbReference>
<feature type="compositionally biased region" description="Polar residues" evidence="1">
    <location>
        <begin position="106"/>
        <end position="116"/>
    </location>
</feature>
<dbReference type="AlphaFoldDB" id="A6GFH3"/>
<dbReference type="STRING" id="391625.PPSIR1_10355"/>
<dbReference type="Proteomes" id="UP000005801">
    <property type="component" value="Unassembled WGS sequence"/>
</dbReference>
<gene>
    <name evidence="3" type="ORF">PPSIR1_10355</name>
</gene>